<dbReference type="EMBL" id="LN515532">
    <property type="protein sequence ID" value="CEA15316.1"/>
    <property type="molecule type" value="Genomic_DNA"/>
</dbReference>
<dbReference type="HOGENOM" id="CLU_3255585_0_0_10"/>
<proteinExistence type="predicted"/>
<dbReference type="KEGG" id="pbt:ING2E5B_0549"/>
<dbReference type="Proteomes" id="UP000032417">
    <property type="component" value="Chromosome 1"/>
</dbReference>
<dbReference type="STRING" id="1562970.ING2E5B_0549"/>
<evidence type="ECO:0000313" key="1">
    <source>
        <dbReference type="EMBL" id="CEA15316.1"/>
    </source>
</evidence>
<protein>
    <recommendedName>
        <fullName evidence="3">Glycosyl hydrolase family 92 domain-containing protein</fullName>
    </recommendedName>
</protein>
<organism evidence="1 2">
    <name type="scientific">Fermentimonas caenicola</name>
    <dbReference type="NCBI Taxonomy" id="1562970"/>
    <lineage>
        <taxon>Bacteria</taxon>
        <taxon>Pseudomonadati</taxon>
        <taxon>Bacteroidota</taxon>
        <taxon>Bacteroidia</taxon>
        <taxon>Bacteroidales</taxon>
        <taxon>Dysgonomonadaceae</taxon>
        <taxon>Fermentimonas</taxon>
    </lineage>
</organism>
<gene>
    <name evidence="1" type="ORF">ING2E5B_0549</name>
</gene>
<sequence length="42" mass="4699">MLNGKPLETFWFQASELLKGGELILEMGPNPNTKWGIGVPER</sequence>
<accession>A0A098BYR4</accession>
<evidence type="ECO:0000313" key="2">
    <source>
        <dbReference type="Proteomes" id="UP000032417"/>
    </source>
</evidence>
<reference evidence="1 2" key="1">
    <citation type="submission" date="2014-08" db="EMBL/GenBank/DDBJ databases">
        <authorList>
            <person name="Wibberg D."/>
        </authorList>
    </citation>
    <scope>NUCLEOTIDE SEQUENCE [LARGE SCALE GENOMIC DNA]</scope>
    <source>
        <strain evidence="2">ING2-E5B</strain>
    </source>
</reference>
<name>A0A098BYR4_9BACT</name>
<keyword evidence="2" id="KW-1185">Reference proteome</keyword>
<dbReference type="Gene3D" id="3.30.2080.10">
    <property type="entry name" value="GH92 mannosidase domain"/>
    <property type="match status" value="1"/>
</dbReference>
<evidence type="ECO:0008006" key="3">
    <source>
        <dbReference type="Google" id="ProtNLM"/>
    </source>
</evidence>
<dbReference type="AlphaFoldDB" id="A0A098BYR4"/>